<dbReference type="AlphaFoldDB" id="A0AAJ0BQ15"/>
<name>A0AAJ0BQ15_9PEZI</name>
<accession>A0AAJ0BQ15</accession>
<keyword evidence="3" id="KW-1185">Reference proteome</keyword>
<gene>
    <name evidence="2" type="ORF">QBC47DRAFT_369616</name>
</gene>
<feature type="region of interest" description="Disordered" evidence="1">
    <location>
        <begin position="1"/>
        <end position="272"/>
    </location>
</feature>
<dbReference type="EMBL" id="MU839827">
    <property type="protein sequence ID" value="KAK1761298.1"/>
    <property type="molecule type" value="Genomic_DNA"/>
</dbReference>
<organism evidence="2 3">
    <name type="scientific">Echria macrotheca</name>
    <dbReference type="NCBI Taxonomy" id="438768"/>
    <lineage>
        <taxon>Eukaryota</taxon>
        <taxon>Fungi</taxon>
        <taxon>Dikarya</taxon>
        <taxon>Ascomycota</taxon>
        <taxon>Pezizomycotina</taxon>
        <taxon>Sordariomycetes</taxon>
        <taxon>Sordariomycetidae</taxon>
        <taxon>Sordariales</taxon>
        <taxon>Schizotheciaceae</taxon>
        <taxon>Echria</taxon>
    </lineage>
</organism>
<feature type="compositionally biased region" description="Low complexity" evidence="1">
    <location>
        <begin position="167"/>
        <end position="188"/>
    </location>
</feature>
<protein>
    <recommendedName>
        <fullName evidence="4">AT hook domain-containing protein</fullName>
    </recommendedName>
</protein>
<evidence type="ECO:0008006" key="4">
    <source>
        <dbReference type="Google" id="ProtNLM"/>
    </source>
</evidence>
<dbReference type="Proteomes" id="UP001239445">
    <property type="component" value="Unassembled WGS sequence"/>
</dbReference>
<dbReference type="SMART" id="SM00384">
    <property type="entry name" value="AT_hook"/>
    <property type="match status" value="3"/>
</dbReference>
<feature type="compositionally biased region" description="Basic and acidic residues" evidence="1">
    <location>
        <begin position="464"/>
        <end position="488"/>
    </location>
</feature>
<feature type="compositionally biased region" description="Basic and acidic residues" evidence="1">
    <location>
        <begin position="673"/>
        <end position="682"/>
    </location>
</feature>
<reference evidence="2" key="1">
    <citation type="submission" date="2023-06" db="EMBL/GenBank/DDBJ databases">
        <title>Genome-scale phylogeny and comparative genomics of the fungal order Sordariales.</title>
        <authorList>
            <consortium name="Lawrence Berkeley National Laboratory"/>
            <person name="Hensen N."/>
            <person name="Bonometti L."/>
            <person name="Westerberg I."/>
            <person name="Brannstrom I.O."/>
            <person name="Guillou S."/>
            <person name="Cros-Aarteil S."/>
            <person name="Calhoun S."/>
            <person name="Haridas S."/>
            <person name="Kuo A."/>
            <person name="Mondo S."/>
            <person name="Pangilinan J."/>
            <person name="Riley R."/>
            <person name="Labutti K."/>
            <person name="Andreopoulos B."/>
            <person name="Lipzen A."/>
            <person name="Chen C."/>
            <person name="Yanf M."/>
            <person name="Daum C."/>
            <person name="Ng V."/>
            <person name="Clum A."/>
            <person name="Steindorff A."/>
            <person name="Ohm R."/>
            <person name="Martin F."/>
            <person name="Silar P."/>
            <person name="Natvig D."/>
            <person name="Lalanne C."/>
            <person name="Gautier V."/>
            <person name="Ament-Velasquez S.L."/>
            <person name="Kruys A."/>
            <person name="Hutchinson M.I."/>
            <person name="Powell A.J."/>
            <person name="Barry K."/>
            <person name="Miller A.N."/>
            <person name="Grigoriev I.V."/>
            <person name="Debuchy R."/>
            <person name="Gladieux P."/>
            <person name="Thoren M.H."/>
            <person name="Johannesson H."/>
        </authorList>
    </citation>
    <scope>NUCLEOTIDE SEQUENCE</scope>
    <source>
        <strain evidence="2">PSN4</strain>
    </source>
</reference>
<feature type="compositionally biased region" description="Polar residues" evidence="1">
    <location>
        <begin position="489"/>
        <end position="503"/>
    </location>
</feature>
<dbReference type="GO" id="GO:0003677">
    <property type="term" value="F:DNA binding"/>
    <property type="evidence" value="ECO:0007669"/>
    <property type="project" value="InterPro"/>
</dbReference>
<feature type="compositionally biased region" description="Basic and acidic residues" evidence="1">
    <location>
        <begin position="62"/>
        <end position="72"/>
    </location>
</feature>
<evidence type="ECO:0000313" key="2">
    <source>
        <dbReference type="EMBL" id="KAK1761298.1"/>
    </source>
</evidence>
<evidence type="ECO:0000313" key="3">
    <source>
        <dbReference type="Proteomes" id="UP001239445"/>
    </source>
</evidence>
<comment type="caution">
    <text evidence="2">The sequence shown here is derived from an EMBL/GenBank/DDBJ whole genome shotgun (WGS) entry which is preliminary data.</text>
</comment>
<sequence length="748" mass="78850">MAPAREILDSEDEGSDFSPVKAGGGGAVYENDGAAAADDETEPRPRDGGTTNGTNSSSLKSTDPEFFERVYNEQRAAVAGTSRGEEDMVDYLRLSGEGDEREQEQEHNKGLSSLTSVTDPAPPAGSRKVKRAFQSRREEDMDDPTQVTTPSRGEIGLVPAGAPPTQSPISLLLPSSSKDSGSGVKSLSKAARTYGKRKRESRMAGEEQSSMPSTLDPYDFPSTAADQPPSSGRAKRVKRGAAISSSPGGGGLQAMDTGLGGSSGTGYESTIPNTDTAQLGIYTTPSTGYQSTIPNTDTPQLGLYLAPSALTASQKMEYQFVAPSSGFEPVAGELGLPTATGLDGDGLVQKSSGATTIPYSTPSRFGSSAATRRVSSQKDGLTGVYEVDEGESPGHVGVGTHPASSPDVIVGEPGTGSGKGKKKRGRPAVKASQDVYEVLGPPLETRSAKKRRVSSSNGVESVDDVLRDHLQEAGLEREDGAAVDEGHTNNEGQNSAATSSLSGRQAAEMPPEPKKRGRKRKQPNEQVQEPIDDNNPDEAHINTIQEALQEPTELAQTEEPAPKKRRGRPRKSAVQAVASPDTPDPKNPNDPAESISHDVKPSSTAKPGKRGRKKKEPITPVEVPEHEEEDGKHLSERSSNSQAHPTSKKGNRKGEIDASDGENDGDLEDEEEKSPVKSEETKTVLGVPPPVTKTEDKGEDKKLAAVKVTAATPSGGIKSQGQGQGTARYRVGLSKRTRIAPLLKCLKK</sequence>
<dbReference type="InterPro" id="IPR017956">
    <property type="entry name" value="AT_hook_DNA-bd_motif"/>
</dbReference>
<feature type="compositionally biased region" description="Polar residues" evidence="1">
    <location>
        <begin position="353"/>
        <end position="379"/>
    </location>
</feature>
<feature type="compositionally biased region" description="Gly residues" evidence="1">
    <location>
        <begin position="247"/>
        <end position="264"/>
    </location>
</feature>
<feature type="region of interest" description="Disordered" evidence="1">
    <location>
        <begin position="353"/>
        <end position="704"/>
    </location>
</feature>
<evidence type="ECO:0000256" key="1">
    <source>
        <dbReference type="SAM" id="MobiDB-lite"/>
    </source>
</evidence>
<feature type="compositionally biased region" description="Polar residues" evidence="1">
    <location>
        <begin position="52"/>
        <end position="61"/>
    </location>
</feature>
<proteinExistence type="predicted"/>
<feature type="compositionally biased region" description="Basic and acidic residues" evidence="1">
    <location>
        <begin position="693"/>
        <end position="703"/>
    </location>
</feature>
<feature type="compositionally biased region" description="Acidic residues" evidence="1">
    <location>
        <begin position="657"/>
        <end position="672"/>
    </location>
</feature>